<dbReference type="InterPro" id="IPR036047">
    <property type="entry name" value="F-box-like_dom_sf"/>
</dbReference>
<dbReference type="InterPro" id="IPR001810">
    <property type="entry name" value="F-box_dom"/>
</dbReference>
<feature type="domain" description="F-box" evidence="1">
    <location>
        <begin position="4"/>
        <end position="52"/>
    </location>
</feature>
<name>A0A9W4MZ33_PENOL</name>
<comment type="caution">
    <text evidence="2">The sequence shown here is derived from an EMBL/GenBank/DDBJ whole genome shotgun (WGS) entry which is preliminary data.</text>
</comment>
<reference evidence="2" key="1">
    <citation type="submission" date="2021-07" db="EMBL/GenBank/DDBJ databases">
        <authorList>
            <person name="Branca A.L. A."/>
        </authorList>
    </citation>
    <scope>NUCLEOTIDE SEQUENCE</scope>
</reference>
<dbReference type="OrthoDB" id="3481585at2759"/>
<dbReference type="CDD" id="cd09917">
    <property type="entry name" value="F-box_SF"/>
    <property type="match status" value="1"/>
</dbReference>
<evidence type="ECO:0000313" key="2">
    <source>
        <dbReference type="EMBL" id="CAG8229530.1"/>
    </source>
</evidence>
<evidence type="ECO:0000259" key="1">
    <source>
        <dbReference type="PROSITE" id="PS50181"/>
    </source>
</evidence>
<dbReference type="PROSITE" id="PS50181">
    <property type="entry name" value="FBOX"/>
    <property type="match status" value="1"/>
</dbReference>
<dbReference type="Pfam" id="PF00646">
    <property type="entry name" value="F-box"/>
    <property type="match status" value="1"/>
</dbReference>
<protein>
    <recommendedName>
        <fullName evidence="1">F-box domain-containing protein</fullName>
    </recommendedName>
</protein>
<gene>
    <name evidence="2" type="ORF">POLS_LOCUS8293</name>
</gene>
<evidence type="ECO:0000313" key="3">
    <source>
        <dbReference type="Proteomes" id="UP001153618"/>
    </source>
</evidence>
<accession>A0A9W4MZ33</accession>
<dbReference type="EMBL" id="CAJVOS010000060">
    <property type="protein sequence ID" value="CAG8229530.1"/>
    <property type="molecule type" value="Genomic_DNA"/>
</dbReference>
<proteinExistence type="predicted"/>
<organism evidence="2 3">
    <name type="scientific">Penicillium olsonii</name>
    <dbReference type="NCBI Taxonomy" id="99116"/>
    <lineage>
        <taxon>Eukaryota</taxon>
        <taxon>Fungi</taxon>
        <taxon>Dikarya</taxon>
        <taxon>Ascomycota</taxon>
        <taxon>Pezizomycotina</taxon>
        <taxon>Eurotiomycetes</taxon>
        <taxon>Eurotiomycetidae</taxon>
        <taxon>Eurotiales</taxon>
        <taxon>Aspergillaceae</taxon>
        <taxon>Penicillium</taxon>
    </lineage>
</organism>
<dbReference type="AlphaFoldDB" id="A0A9W4MZ33"/>
<sequence>MNRPASLESLPIEILGFIFSSLDPIGLISASQTNTKFRAVIQPKRTHFVERLLQLECGEAGGGTPIFRAKDNNIKPGFEDKEKWNQMRWACSLCLKLLPHTDFSNQYLLRLQYRKPIPESQAEKAFTSWKPFRGENAAMRQEKREARADAEEQDRAIRRRYNIAVNTEAHSVFFHEGLGTQRLQERKLKVFQDSGMGTFQGLRGYDYMTITEEEEWWLLTHEIQLIEGEKCGFKRHLRKCNECRFQRHEIANRTFSFSYRDDRNEPVLQGTAKVPIVTSRTLQFPGATERWFPDIVDILDIDEPTAGVNKPTDPSDIVPTVTHPWTMYVVRCPECSTWQELRAFRFADMFNGWAPKTAQMSHGVGARNWNGMEINEDFLNNLQCNHCYASEHGREKLGQELVKWLSASLFYEKCHLGADFWVTFKDMSFYGHSTSIAVKKARTALKEKFSSSPGFRSLDISDIVNFRLCFDECRSARNLDDGVHSNSSYHDSRTAIWFRDYDQNEARLYWLLECIEKCEGAGDDLVDWALNRERSVQM</sequence>
<dbReference type="Proteomes" id="UP001153618">
    <property type="component" value="Unassembled WGS sequence"/>
</dbReference>
<keyword evidence="3" id="KW-1185">Reference proteome</keyword>
<dbReference type="SUPFAM" id="SSF81383">
    <property type="entry name" value="F-box domain"/>
    <property type="match status" value="1"/>
</dbReference>